<organism evidence="2 3">
    <name type="scientific">Alishewanella agri BL06</name>
    <dbReference type="NCBI Taxonomy" id="1195246"/>
    <lineage>
        <taxon>Bacteria</taxon>
        <taxon>Pseudomonadati</taxon>
        <taxon>Pseudomonadota</taxon>
        <taxon>Gammaproteobacteria</taxon>
        <taxon>Alteromonadales</taxon>
        <taxon>Alteromonadaceae</taxon>
        <taxon>Alishewanella</taxon>
    </lineage>
</organism>
<dbReference type="CDD" id="cd02440">
    <property type="entry name" value="AdoMet_MTases"/>
    <property type="match status" value="1"/>
</dbReference>
<dbReference type="SUPFAM" id="SSF53335">
    <property type="entry name" value="S-adenosyl-L-methionine-dependent methyltransferases"/>
    <property type="match status" value="1"/>
</dbReference>
<comment type="caution">
    <text evidence="2">The sequence shown here is derived from an EMBL/GenBank/DDBJ whole genome shotgun (WGS) entry which is preliminary data.</text>
</comment>
<evidence type="ECO:0000313" key="2">
    <source>
        <dbReference type="EMBL" id="EIW90264.1"/>
    </source>
</evidence>
<accession>I9P5Z0</accession>
<dbReference type="Gene3D" id="3.40.50.150">
    <property type="entry name" value="Vaccinia Virus protein VP39"/>
    <property type="match status" value="1"/>
</dbReference>
<proteinExistence type="predicted"/>
<dbReference type="EMBL" id="AKKU01000001">
    <property type="protein sequence ID" value="EIW90264.1"/>
    <property type="molecule type" value="Genomic_DNA"/>
</dbReference>
<dbReference type="InterPro" id="IPR013217">
    <property type="entry name" value="Methyltransf_12"/>
</dbReference>
<keyword evidence="3" id="KW-1185">Reference proteome</keyword>
<protein>
    <submittedName>
        <fullName evidence="2">SAM-binding motif-containing protein</fullName>
    </submittedName>
</protein>
<dbReference type="STRING" id="1195246.AGRI_00295"/>
<dbReference type="AlphaFoldDB" id="I9P5Z0"/>
<name>I9P5Z0_9ALTE</name>
<evidence type="ECO:0000259" key="1">
    <source>
        <dbReference type="Pfam" id="PF08242"/>
    </source>
</evidence>
<dbReference type="PATRIC" id="fig|1195246.3.peg.60"/>
<dbReference type="eggNOG" id="COG4106">
    <property type="taxonomic scope" value="Bacteria"/>
</dbReference>
<feature type="domain" description="Methyltransferase type 12" evidence="1">
    <location>
        <begin position="56"/>
        <end position="134"/>
    </location>
</feature>
<dbReference type="Proteomes" id="UP000035062">
    <property type="component" value="Unassembled WGS sequence"/>
</dbReference>
<gene>
    <name evidence="2" type="ORF">AGRI_00295</name>
</gene>
<dbReference type="Pfam" id="PF08242">
    <property type="entry name" value="Methyltransf_12"/>
    <property type="match status" value="1"/>
</dbReference>
<dbReference type="InterPro" id="IPR029063">
    <property type="entry name" value="SAM-dependent_MTases_sf"/>
</dbReference>
<reference evidence="2 3" key="1">
    <citation type="journal article" date="2012" name="J. Bacteriol.">
        <title>Genome Sequence of Pectin-Degrading Alishewanella agri, Isolated from Landfill Soil.</title>
        <authorList>
            <person name="Kim J."/>
            <person name="Jung J."/>
            <person name="Sung J.S."/>
            <person name="Chun J."/>
            <person name="Park W."/>
        </authorList>
    </citation>
    <scope>NUCLEOTIDE SEQUENCE [LARGE SCALE GENOMIC DNA]</scope>
    <source>
        <strain evidence="2 3">BL06</strain>
    </source>
</reference>
<dbReference type="RefSeq" id="WP_008983042.1">
    <property type="nucleotide sequence ID" value="NZ_AKKU01000001.1"/>
</dbReference>
<evidence type="ECO:0000313" key="3">
    <source>
        <dbReference type="Proteomes" id="UP000035062"/>
    </source>
</evidence>
<sequence>MNNEIVSQVSEYYSEKLNQYGETPRGVDWNGAESQLLRFKQLMRLVNDDKSFSINDIGCGYGAFYEYLSTVNAAVEYCGIDVSADMVKAAQRRFSHCNNARFIHANTPDVLADYSVASGIFNVKFANKETDWLAYILSTLSQMDKFSAKGFAFNCLTAFSDTERMKDNLYYADPCYLFQYCKTQFSRNVALLHDYNLFEFTIIVRKS</sequence>